<dbReference type="AlphaFoldDB" id="A0A392Q3K8"/>
<comment type="caution">
    <text evidence="1">The sequence shown here is derived from an EMBL/GenBank/DDBJ whole genome shotgun (WGS) entry which is preliminary data.</text>
</comment>
<reference evidence="1 2" key="1">
    <citation type="journal article" date="2018" name="Front. Plant Sci.">
        <title>Red Clover (Trifolium pratense) and Zigzag Clover (T. medium) - A Picture of Genomic Similarities and Differences.</title>
        <authorList>
            <person name="Dluhosova J."/>
            <person name="Istvanek J."/>
            <person name="Nedelnik J."/>
            <person name="Repkova J."/>
        </authorList>
    </citation>
    <scope>NUCLEOTIDE SEQUENCE [LARGE SCALE GENOMIC DNA]</scope>
    <source>
        <strain evidence="2">cv. 10/8</strain>
        <tissue evidence="1">Leaf</tissue>
    </source>
</reference>
<accession>A0A392Q3K8</accession>
<name>A0A392Q3K8_9FABA</name>
<dbReference type="EMBL" id="LXQA010109569">
    <property type="protein sequence ID" value="MCI18310.1"/>
    <property type="molecule type" value="Genomic_DNA"/>
</dbReference>
<evidence type="ECO:0000313" key="1">
    <source>
        <dbReference type="EMBL" id="MCI18310.1"/>
    </source>
</evidence>
<proteinExistence type="predicted"/>
<dbReference type="Proteomes" id="UP000265520">
    <property type="component" value="Unassembled WGS sequence"/>
</dbReference>
<organism evidence="1 2">
    <name type="scientific">Trifolium medium</name>
    <dbReference type="NCBI Taxonomy" id="97028"/>
    <lineage>
        <taxon>Eukaryota</taxon>
        <taxon>Viridiplantae</taxon>
        <taxon>Streptophyta</taxon>
        <taxon>Embryophyta</taxon>
        <taxon>Tracheophyta</taxon>
        <taxon>Spermatophyta</taxon>
        <taxon>Magnoliopsida</taxon>
        <taxon>eudicotyledons</taxon>
        <taxon>Gunneridae</taxon>
        <taxon>Pentapetalae</taxon>
        <taxon>rosids</taxon>
        <taxon>fabids</taxon>
        <taxon>Fabales</taxon>
        <taxon>Fabaceae</taxon>
        <taxon>Papilionoideae</taxon>
        <taxon>50 kb inversion clade</taxon>
        <taxon>NPAAA clade</taxon>
        <taxon>Hologalegina</taxon>
        <taxon>IRL clade</taxon>
        <taxon>Trifolieae</taxon>
        <taxon>Trifolium</taxon>
    </lineage>
</organism>
<keyword evidence="2" id="KW-1185">Reference proteome</keyword>
<protein>
    <submittedName>
        <fullName evidence="1">Uncharacterized protein</fullName>
    </submittedName>
</protein>
<sequence length="43" mass="4648">MIFEWGTALAAAAAAASSHRGDDPDFVSQDDYEEELVKLCICT</sequence>
<evidence type="ECO:0000313" key="2">
    <source>
        <dbReference type="Proteomes" id="UP000265520"/>
    </source>
</evidence>